<evidence type="ECO:0000313" key="2">
    <source>
        <dbReference type="Proteomes" id="UP000000329"/>
    </source>
</evidence>
<proteinExistence type="predicted"/>
<reference evidence="1 2" key="1">
    <citation type="submission" date="2010-04" db="EMBL/GenBank/DDBJ databases">
        <title>The genome of Herbaspirillum seropedicae SmR1, an endophytic, nitrogen-fixing, plant-growth promoting beta-Proteobacteria.</title>
        <authorList>
            <person name="Pedrosa F.O."/>
            <person name="Monteiro R.A."/>
            <person name="Wassem R."/>
            <person name="Cruz L.M."/>
            <person name="Ayub R.A."/>
            <person name="Colauto N.B."/>
            <person name="Fernandez M.A."/>
            <person name="Fungaro M.H.P."/>
            <person name="Grisard E.C."/>
            <person name="Hungria M."/>
            <person name="Madeira H.M.F."/>
            <person name="Nodari R.O."/>
            <person name="Osaku C.A."/>
            <person name="Petzl-Erler M.L."/>
            <person name="Terenzi H."/>
            <person name="Vieira L.G.E."/>
            <person name="Almeida M.I.M."/>
            <person name="Alves L.R."/>
            <person name="Arantes O.M.N."/>
            <person name="Balsanelli E."/>
            <person name="Barcellos F.G."/>
            <person name="Baura V.A."/>
            <person name="Binde D.R."/>
            <person name="Campo R.J."/>
            <person name="Chubatsu L.S."/>
            <person name="Chueire L.M.O."/>
            <person name="Ciferri R.R."/>
            <person name="Correa L.C."/>
            <person name="da Conceicao Silva J.L."/>
            <person name="Dabul A.N.G."/>
            <person name="Dambros B.P."/>
            <person name="Faoro H."/>
            <person name="Favetti A."/>
            <person name="Friedermann G."/>
            <person name="Furlaneto M.C."/>
            <person name="Gasques L.S."/>
            <person name="Gimenes C.C.T."/>
            <person name="Gioppo N.M.R."/>
            <person name="Glienke-Blanco C."/>
            <person name="Godoy L.P."/>
            <person name="Guerra M.P."/>
            <person name="Karp S."/>
            <person name="Kava-Cordeiro V."/>
            <person name="Margarido V.P."/>
            <person name="Mathioni S.M."/>
            <person name="Menck-Soares M.A."/>
            <person name="Murace N.K."/>
            <person name="Nicolas M.F."/>
            <person name="Oliveira C.E.C."/>
            <person name="Pagnan N.A.B."/>
            <person name="Pamphile J.A."/>
            <person name="Patussi E.V."/>
            <person name="Pereira L.F.P."/>
            <person name="Pereira-Ferrari L."/>
            <person name="Pinto F.G.S."/>
            <person name="Precoma C."/>
            <person name="Prioli A.J."/>
            <person name="Prioli S.M.A.P."/>
            <person name="Raittz R.T."/>
            <person name="Ramos H.J.O."/>
            <person name="Ribeiro E.M.S.F."/>
            <person name="Rigo L.U."/>
            <person name="Rocha C.L.M.S.C."/>
            <person name="Rocha S.N."/>
            <person name="Santos K."/>
            <person name="Satori D."/>
            <person name="Silva A.G."/>
            <person name="Simao R.C.G."/>
            <person name="Soares M.A.M."/>
            <person name="Souza E.M."/>
            <person name="Steffens M.B.R."/>
            <person name="Steindel M."/>
            <person name="Tadra-Sfeir M.Z."/>
            <person name="Takahashi E.K."/>
            <person name="Torres R.A."/>
            <person name="Valle J.S."/>
            <person name="Vernal J.I."/>
            <person name="Vilas-Boas L.A."/>
            <person name="Watanabe M.A.E."/>
            <person name="Weiss V.A."/>
            <person name="Yates M.A."/>
            <person name="Souza E.M."/>
        </authorList>
    </citation>
    <scope>NUCLEOTIDE SEQUENCE [LARGE SCALE GENOMIC DNA]</scope>
    <source>
        <strain evidence="1 2">SmR1</strain>
    </source>
</reference>
<dbReference type="EMBL" id="CP002039">
    <property type="protein sequence ID" value="ADJ64885.1"/>
    <property type="molecule type" value="Genomic_DNA"/>
</dbReference>
<dbReference type="AlphaFoldDB" id="D8IPI8"/>
<dbReference type="Proteomes" id="UP000000329">
    <property type="component" value="Chromosome"/>
</dbReference>
<keyword evidence="2" id="KW-1185">Reference proteome</keyword>
<sequence length="53" mass="6272">MLGVGRRVFVSWVNSLFDTQAMLQIPIRNGLANVELKYAFIHSRIPFFRIRHR</sequence>
<name>D8IPI8_HERSS</name>
<gene>
    <name evidence="1" type="ordered locus">Hsero_3404</name>
</gene>
<evidence type="ECO:0000313" key="1">
    <source>
        <dbReference type="EMBL" id="ADJ64885.1"/>
    </source>
</evidence>
<protein>
    <submittedName>
        <fullName evidence="1">Uncharacterized protein</fullName>
    </submittedName>
</protein>
<organism evidence="1 2">
    <name type="scientific">Herbaspirillum seropedicae (strain SmR1)</name>
    <dbReference type="NCBI Taxonomy" id="757424"/>
    <lineage>
        <taxon>Bacteria</taxon>
        <taxon>Pseudomonadati</taxon>
        <taxon>Pseudomonadota</taxon>
        <taxon>Betaproteobacteria</taxon>
        <taxon>Burkholderiales</taxon>
        <taxon>Oxalobacteraceae</taxon>
        <taxon>Herbaspirillum</taxon>
    </lineage>
</organism>
<dbReference type="HOGENOM" id="CLU_3062297_0_0_4"/>
<dbReference type="KEGG" id="hse:Hsero_3404"/>
<accession>D8IPI8</accession>